<dbReference type="GO" id="GO:0030145">
    <property type="term" value="F:manganese ion binding"/>
    <property type="evidence" value="ECO:0007669"/>
    <property type="project" value="TreeGrafter"/>
</dbReference>
<dbReference type="Pfam" id="PF01139">
    <property type="entry name" value="RtcB"/>
    <property type="match status" value="1"/>
</dbReference>
<feature type="active site" description="GMP-histidine intermediate" evidence="14">
    <location>
        <position position="324"/>
    </location>
</feature>
<evidence type="ECO:0000256" key="2">
    <source>
        <dbReference type="ARBA" id="ARBA00011245"/>
    </source>
</evidence>
<comment type="subunit">
    <text evidence="2">Monomer.</text>
</comment>
<evidence type="ECO:0000256" key="4">
    <source>
        <dbReference type="ARBA" id="ARBA00022598"/>
    </source>
</evidence>
<comment type="catalytic activity">
    <reaction evidence="13">
        <text>a 3'-end 2',3'-cyclophospho-ribonucleotide-RNA + a 5'-end dephospho-ribonucleoside-RNA + GTP + H2O = a ribonucleotidyl-ribonucleotide-RNA + GMP + diphosphate + H(+)</text>
        <dbReference type="Rhea" id="RHEA:68080"/>
        <dbReference type="Rhea" id="RHEA-COMP:10464"/>
        <dbReference type="Rhea" id="RHEA-COMP:13936"/>
        <dbReference type="Rhea" id="RHEA-COMP:17355"/>
        <dbReference type="ChEBI" id="CHEBI:15377"/>
        <dbReference type="ChEBI" id="CHEBI:15378"/>
        <dbReference type="ChEBI" id="CHEBI:33019"/>
        <dbReference type="ChEBI" id="CHEBI:37565"/>
        <dbReference type="ChEBI" id="CHEBI:58115"/>
        <dbReference type="ChEBI" id="CHEBI:83064"/>
        <dbReference type="ChEBI" id="CHEBI:138284"/>
        <dbReference type="ChEBI" id="CHEBI:173118"/>
        <dbReference type="EC" id="6.5.1.8"/>
    </reaction>
</comment>
<protein>
    <recommendedName>
        <fullName evidence="10">tRNA-splicing ligase RtcB</fullName>
        <ecNumber evidence="3">6.5.1.8</ecNumber>
    </recommendedName>
    <alternativeName>
        <fullName evidence="9">3'-phosphate/5'-hydroxy nucleic acid ligase</fullName>
    </alternativeName>
</protein>
<evidence type="ECO:0000313" key="18">
    <source>
        <dbReference type="Proteomes" id="UP000226712"/>
    </source>
</evidence>
<dbReference type="SUPFAM" id="SSF103365">
    <property type="entry name" value="Hypothetical protein PH1602"/>
    <property type="match status" value="1"/>
</dbReference>
<dbReference type="PANTHER" id="PTHR43749">
    <property type="entry name" value="RNA-SPLICING LIGASE RTCB"/>
    <property type="match status" value="1"/>
</dbReference>
<evidence type="ECO:0000256" key="7">
    <source>
        <dbReference type="ARBA" id="ARBA00023134"/>
    </source>
</evidence>
<dbReference type="GO" id="GO:0005525">
    <property type="term" value="F:GTP binding"/>
    <property type="evidence" value="ECO:0007669"/>
    <property type="project" value="UniProtKB-KW"/>
</dbReference>
<dbReference type="InterPro" id="IPR052915">
    <property type="entry name" value="RtcB-like"/>
</dbReference>
<evidence type="ECO:0000256" key="15">
    <source>
        <dbReference type="PIRSR" id="PIRSR601233-2"/>
    </source>
</evidence>
<feature type="binding site" evidence="15">
    <location>
        <begin position="324"/>
        <end position="327"/>
    </location>
    <ligand>
        <name>GMP</name>
        <dbReference type="ChEBI" id="CHEBI:58115"/>
    </ligand>
</feature>
<keyword evidence="7 15" id="KW-0342">GTP-binding</keyword>
<evidence type="ECO:0000256" key="5">
    <source>
        <dbReference type="ARBA" id="ARBA00022723"/>
    </source>
</evidence>
<feature type="binding site" evidence="15">
    <location>
        <position position="394"/>
    </location>
    <ligand>
        <name>GMP</name>
        <dbReference type="ChEBI" id="CHEBI:58115"/>
    </ligand>
</feature>
<feature type="binding site" evidence="16">
    <location>
        <position position="187"/>
    </location>
    <ligand>
        <name>Mn(2+)</name>
        <dbReference type="ChEBI" id="CHEBI:29035"/>
        <label>2</label>
    </ligand>
</feature>
<keyword evidence="6 15" id="KW-0547">Nucleotide-binding</keyword>
<evidence type="ECO:0000256" key="11">
    <source>
        <dbReference type="ARBA" id="ARBA00045316"/>
    </source>
</evidence>
<evidence type="ECO:0000256" key="6">
    <source>
        <dbReference type="ARBA" id="ARBA00022741"/>
    </source>
</evidence>
<dbReference type="Gene3D" id="3.90.1860.10">
    <property type="entry name" value="tRNA-splicing ligase RtcB"/>
    <property type="match status" value="1"/>
</dbReference>
<feature type="binding site" evidence="15">
    <location>
        <begin position="272"/>
        <end position="273"/>
    </location>
    <ligand>
        <name>GMP</name>
        <dbReference type="ChEBI" id="CHEBI:58115"/>
    </ligand>
</feature>
<evidence type="ECO:0000256" key="14">
    <source>
        <dbReference type="PIRSR" id="PIRSR601233-1"/>
    </source>
</evidence>
<proteinExistence type="inferred from homology"/>
<dbReference type="GO" id="GO:0006281">
    <property type="term" value="P:DNA repair"/>
    <property type="evidence" value="ECO:0007669"/>
    <property type="project" value="TreeGrafter"/>
</dbReference>
<gene>
    <name evidence="17" type="ORF">CL944_01060</name>
</gene>
<dbReference type="InterPro" id="IPR036025">
    <property type="entry name" value="RtcB-like_sf"/>
</dbReference>
<reference evidence="18" key="1">
    <citation type="submission" date="2017-09" db="EMBL/GenBank/DDBJ databases">
        <title>The Reconstruction of 2,631 Draft Metagenome-Assembled Genomes from the Global Oceans.</title>
        <authorList>
            <person name="Tully B.J."/>
            <person name="Graham E.D."/>
            <person name="Heidelberg J.F."/>
        </authorList>
    </citation>
    <scope>NUCLEOTIDE SEQUENCE [LARGE SCALE GENOMIC DNA]</scope>
</reference>
<dbReference type="GO" id="GO:0170057">
    <property type="term" value="F:RNA ligase (GTP) activity"/>
    <property type="evidence" value="ECO:0007669"/>
    <property type="project" value="UniProtKB-EC"/>
</dbReference>
<evidence type="ECO:0000256" key="12">
    <source>
        <dbReference type="ARBA" id="ARBA00047746"/>
    </source>
</evidence>
<feature type="binding site" evidence="15">
    <location>
        <begin position="300"/>
        <end position="303"/>
    </location>
    <ligand>
        <name>GMP</name>
        <dbReference type="ChEBI" id="CHEBI:58115"/>
    </ligand>
</feature>
<keyword evidence="5 16" id="KW-0479">Metal-binding</keyword>
<organism evidence="17 18">
    <name type="scientific">Candidatus Iainarchaeum sp</name>
    <dbReference type="NCBI Taxonomy" id="3101447"/>
    <lineage>
        <taxon>Archaea</taxon>
        <taxon>Candidatus Iainarchaeota</taxon>
        <taxon>Candidatus Iainarchaeia</taxon>
        <taxon>Candidatus Iainarchaeales</taxon>
        <taxon>Candidatus Iainarchaeaceae</taxon>
        <taxon>Candidatus Iainarchaeum</taxon>
    </lineage>
</organism>
<dbReference type="GO" id="GO:0003909">
    <property type="term" value="F:DNA ligase activity"/>
    <property type="evidence" value="ECO:0007669"/>
    <property type="project" value="TreeGrafter"/>
</dbReference>
<evidence type="ECO:0000256" key="8">
    <source>
        <dbReference type="ARBA" id="ARBA00023211"/>
    </source>
</evidence>
<comment type="caution">
    <text evidence="17">The sequence shown here is derived from an EMBL/GenBank/DDBJ whole genome shotgun (WGS) entry which is preliminary data.</text>
</comment>
<evidence type="ECO:0000313" key="17">
    <source>
        <dbReference type="EMBL" id="MAG18045.1"/>
    </source>
</evidence>
<evidence type="ECO:0000256" key="9">
    <source>
        <dbReference type="ARBA" id="ARBA00030221"/>
    </source>
</evidence>
<dbReference type="EMBL" id="NZBD01000004">
    <property type="protein sequence ID" value="MAG18045.1"/>
    <property type="molecule type" value="Genomic_DNA"/>
</dbReference>
<dbReference type="InterPro" id="IPR001233">
    <property type="entry name" value="RtcB"/>
</dbReference>
<feature type="binding site" evidence="16">
    <location>
        <position position="63"/>
    </location>
    <ligand>
        <name>Mn(2+)</name>
        <dbReference type="ChEBI" id="CHEBI:29035"/>
        <label>1</label>
    </ligand>
</feature>
<feature type="binding site" evidence="15">
    <location>
        <begin position="153"/>
        <end position="157"/>
    </location>
    <ligand>
        <name>GMP</name>
        <dbReference type="ChEBI" id="CHEBI:58115"/>
    </ligand>
</feature>
<comment type="cofactor">
    <cofactor evidence="16">
        <name>Mn(2+)</name>
        <dbReference type="ChEBI" id="CHEBI:29035"/>
    </cofactor>
    <text evidence="16">Binds 2 manganese ions per subunit.</text>
</comment>
<dbReference type="PANTHER" id="PTHR43749:SF2">
    <property type="entry name" value="RNA-SPLICING LIGASE RTCB"/>
    <property type="match status" value="1"/>
</dbReference>
<accession>A0A2D6LPD6</accession>
<dbReference type="AlphaFoldDB" id="A0A2D6LPD6"/>
<feature type="binding site" evidence="16">
    <location>
        <position position="272"/>
    </location>
    <ligand>
        <name>Mn(2+)</name>
        <dbReference type="ChEBI" id="CHEBI:29035"/>
        <label>2</label>
    </ligand>
</feature>
<keyword evidence="8 16" id="KW-0464">Manganese</keyword>
<evidence type="ECO:0000256" key="10">
    <source>
        <dbReference type="ARBA" id="ARBA00033766"/>
    </source>
</evidence>
<feature type="binding site" evidence="16">
    <location>
        <position position="154"/>
    </location>
    <ligand>
        <name>Mn(2+)</name>
        <dbReference type="ChEBI" id="CHEBI:29035"/>
        <label>1</label>
    </ligand>
</feature>
<dbReference type="GO" id="GO:0042245">
    <property type="term" value="P:RNA repair"/>
    <property type="evidence" value="ECO:0007669"/>
    <property type="project" value="TreeGrafter"/>
</dbReference>
<comment type="function">
    <text evidence="11">Essential for tRNA splicing and maturation. Acts by directly joining spliced tRNA halves to mature-sized tRNAs. Joins RNA with 2',3'-cyclic-phosphate or 3'-phosphate ends to RNA with 5'-hydroxy ends.</text>
</comment>
<keyword evidence="4 17" id="KW-0436">Ligase</keyword>
<evidence type="ECO:0000256" key="3">
    <source>
        <dbReference type="ARBA" id="ARBA00012726"/>
    </source>
</evidence>
<dbReference type="EC" id="6.5.1.8" evidence="3"/>
<evidence type="ECO:0000256" key="1">
    <source>
        <dbReference type="ARBA" id="ARBA00008071"/>
    </source>
</evidence>
<comment type="similarity">
    <text evidence="1">Belongs to the RtcB family.</text>
</comment>
<feature type="binding site" evidence="15">
    <location>
        <position position="307"/>
    </location>
    <ligand>
        <name>GMP</name>
        <dbReference type="ChEBI" id="CHEBI:58115"/>
    </ligand>
</feature>
<comment type="catalytic activity">
    <reaction evidence="12">
        <text>a 3'-end 3'-phospho-ribonucleotide-RNA + a 5'-end dephospho-ribonucleoside-RNA + GTP = a ribonucleotidyl-ribonucleotide-RNA + GMP + diphosphate</text>
        <dbReference type="Rhea" id="RHEA:68076"/>
        <dbReference type="Rhea" id="RHEA-COMP:10463"/>
        <dbReference type="Rhea" id="RHEA-COMP:13936"/>
        <dbReference type="Rhea" id="RHEA-COMP:17355"/>
        <dbReference type="ChEBI" id="CHEBI:33019"/>
        <dbReference type="ChEBI" id="CHEBI:37565"/>
        <dbReference type="ChEBI" id="CHEBI:58115"/>
        <dbReference type="ChEBI" id="CHEBI:83062"/>
        <dbReference type="ChEBI" id="CHEBI:138284"/>
        <dbReference type="ChEBI" id="CHEBI:173118"/>
        <dbReference type="EC" id="6.5.1.8"/>
    </reaction>
</comment>
<sequence length="403" mass="45147">MKKINNFALNPDEDTLQQFKHCYEQEFVSKAALMPDAHKGYVAPIGAVLVTKDYVVPSWVGFDIGCGVIAVEIKGKNLLEKIKENENKIFDSVKARVPMGVGEINEKKNISDGTLAEYEKLLNEFKKKPHRKEVLQFLEGKAVQHLGTVGSGNHFIELGYSEEVLSSSSEDGTGLAADLSAVWVVIHSGSRGVGYKVAEFYMKQSAKGDKEFEKTYPIHKDSDTGKEYLNILDFSLEFALLNRMEMARKVILSLEEVLGEKIEWELWVNKNHNHAVPDDGYFIHRKGATPAKKGERGVIPGNMRDGSFLVEGLGNAEFLNSSSHGAGRKYSRTQAQKEFSMKEFEKSMKGIKGTVSEGTIDEAPMAYKDIYEVMDAQKESVKIVTQIKPLINWKGEKRRSKKK</sequence>
<evidence type="ECO:0000256" key="13">
    <source>
        <dbReference type="ARBA" id="ARBA00049514"/>
    </source>
</evidence>
<dbReference type="GO" id="GO:0006396">
    <property type="term" value="P:RNA processing"/>
    <property type="evidence" value="ECO:0007669"/>
    <property type="project" value="InterPro"/>
</dbReference>
<evidence type="ECO:0000256" key="16">
    <source>
        <dbReference type="PIRSR" id="PIRSR601233-3"/>
    </source>
</evidence>
<dbReference type="Proteomes" id="UP000226712">
    <property type="component" value="Unassembled WGS sequence"/>
</dbReference>
<name>A0A2D6LPD6_9ARCH</name>